<keyword evidence="1" id="KW-0489">Methyltransferase</keyword>
<dbReference type="EMBL" id="MPJZ01000089">
    <property type="protein sequence ID" value="OLU43948.1"/>
    <property type="molecule type" value="Genomic_DNA"/>
</dbReference>
<dbReference type="Pfam" id="PF13649">
    <property type="entry name" value="Methyltransf_25"/>
    <property type="match status" value="1"/>
</dbReference>
<dbReference type="Gene3D" id="2.20.25.110">
    <property type="entry name" value="S-adenosyl-L-methionine-dependent methyltransferases"/>
    <property type="match status" value="1"/>
</dbReference>
<evidence type="ECO:0000256" key="1">
    <source>
        <dbReference type="ARBA" id="ARBA00022603"/>
    </source>
</evidence>
<dbReference type="GO" id="GO:0032259">
    <property type="term" value="P:methylation"/>
    <property type="evidence" value="ECO:0007669"/>
    <property type="project" value="UniProtKB-KW"/>
</dbReference>
<dbReference type="Proteomes" id="UP000186758">
    <property type="component" value="Unassembled WGS sequence"/>
</dbReference>
<sequence length="234" mass="26908">MNYDILARYYDALVKDDEATRHWVHWIGSAGSTLLDCACGSGEITRQLAEKYEDVQGMDLSPAMIEAAAAKDTNHQVTWSTGDMTDLSGFGTFDVITCLCDSVNYLDEAGFVRWLDQAWTHLNPGGYLYFDMHSQDRIDEFREGYAEAGTFEDGTQVQWLIESEDNVLYQDFAFYLPDGRTLQEHHLQYIHDPEFVRQELEKRFTLESVVTDFDLPGLQPGEKYFYICRKKETA</sequence>
<evidence type="ECO:0000313" key="4">
    <source>
        <dbReference type="EMBL" id="OLU43948.1"/>
    </source>
</evidence>
<dbReference type="AlphaFoldDB" id="A0A1Q9YI82"/>
<dbReference type="PANTHER" id="PTHR43861:SF1">
    <property type="entry name" value="TRANS-ACONITATE 2-METHYLTRANSFERASE"/>
    <property type="match status" value="1"/>
</dbReference>
<gene>
    <name evidence="4" type="ORF">BO223_09940</name>
</gene>
<proteinExistence type="predicted"/>
<keyword evidence="2" id="KW-0808">Transferase</keyword>
<dbReference type="RefSeq" id="WP_075885900.1">
    <property type="nucleotide sequence ID" value="NZ_CANPCH010000017.1"/>
</dbReference>
<dbReference type="SUPFAM" id="SSF53335">
    <property type="entry name" value="S-adenosyl-L-methionine-dependent methyltransferases"/>
    <property type="match status" value="1"/>
</dbReference>
<accession>A0A1Q9YI82</accession>
<reference evidence="4 5" key="1">
    <citation type="submission" date="2016-11" db="EMBL/GenBank/DDBJ databases">
        <title>Description of two novel members of the family Erysipelotrichaceae: Ileibacterium lipovorans gen. nov., sp. nov. and Dubosiella newyorkensis, gen. nov., sp. nov.</title>
        <authorList>
            <person name="Cox L.M."/>
            <person name="Sohn J."/>
            <person name="Tyrrell K.L."/>
            <person name="Citron D.M."/>
            <person name="Lawson P.A."/>
            <person name="Patel N.B."/>
            <person name="Iizumi T."/>
            <person name="Perez-Perez G.I."/>
            <person name="Goldstein E.J."/>
            <person name="Blaser M.J."/>
        </authorList>
    </citation>
    <scope>NUCLEOTIDE SEQUENCE [LARGE SCALE GENOMIC DNA]</scope>
    <source>
        <strain evidence="4 5">NYU-BL-K8</strain>
    </source>
</reference>
<name>A0A1Q9YI82_9FIRM</name>
<evidence type="ECO:0000259" key="3">
    <source>
        <dbReference type="Pfam" id="PF13649"/>
    </source>
</evidence>
<evidence type="ECO:0000313" key="5">
    <source>
        <dbReference type="Proteomes" id="UP000186758"/>
    </source>
</evidence>
<protein>
    <recommendedName>
        <fullName evidence="3">Methyltransferase domain-containing protein</fullName>
    </recommendedName>
</protein>
<dbReference type="CDD" id="cd02440">
    <property type="entry name" value="AdoMet_MTases"/>
    <property type="match status" value="1"/>
</dbReference>
<dbReference type="PANTHER" id="PTHR43861">
    <property type="entry name" value="TRANS-ACONITATE 2-METHYLTRANSFERASE-RELATED"/>
    <property type="match status" value="1"/>
</dbReference>
<comment type="caution">
    <text evidence="4">The sequence shown here is derived from an EMBL/GenBank/DDBJ whole genome shotgun (WGS) entry which is preliminary data.</text>
</comment>
<evidence type="ECO:0000256" key="2">
    <source>
        <dbReference type="ARBA" id="ARBA00022679"/>
    </source>
</evidence>
<dbReference type="Gene3D" id="3.40.50.150">
    <property type="entry name" value="Vaccinia Virus protein VP39"/>
    <property type="match status" value="1"/>
</dbReference>
<feature type="domain" description="Methyltransferase" evidence="3">
    <location>
        <begin position="35"/>
        <end position="126"/>
    </location>
</feature>
<dbReference type="InterPro" id="IPR029063">
    <property type="entry name" value="SAM-dependent_MTases_sf"/>
</dbReference>
<dbReference type="InterPro" id="IPR041698">
    <property type="entry name" value="Methyltransf_25"/>
</dbReference>
<dbReference type="GO" id="GO:0008168">
    <property type="term" value="F:methyltransferase activity"/>
    <property type="evidence" value="ECO:0007669"/>
    <property type="project" value="UniProtKB-KW"/>
</dbReference>
<organism evidence="4 5">
    <name type="scientific">Faecalibaculum rodentium</name>
    <dbReference type="NCBI Taxonomy" id="1702221"/>
    <lineage>
        <taxon>Bacteria</taxon>
        <taxon>Bacillati</taxon>
        <taxon>Bacillota</taxon>
        <taxon>Erysipelotrichia</taxon>
        <taxon>Erysipelotrichales</taxon>
        <taxon>Erysipelotrichaceae</taxon>
        <taxon>Faecalibaculum</taxon>
    </lineage>
</organism>